<dbReference type="Proteomes" id="UP000023152">
    <property type="component" value="Unassembled WGS sequence"/>
</dbReference>
<dbReference type="EMBL" id="ASPP01046932">
    <property type="protein sequence ID" value="ETN98355.1"/>
    <property type="molecule type" value="Genomic_DNA"/>
</dbReference>
<sequence length="297" mass="35716">MGYPLQLYHICAVLLYCGKSCTNEFSYDQIKFRHDKWHYLDFFLHVAIRILHFHERREESEMEFYCGLKGVRFENIEKEIKFGYFISHVSTSDDIQVAKMFRGDQGCILHFHSSMRRALGIFSCDVSWISPFKHEREILFAKSLLNFINDENTHKKTMAWNANVENEDEYTQMILLTWTEYDEHIQQIVRVNEMFNYSIDFNLIYFVLKCNKKNIIHTRLMLHAFEKWRRNGNDKKYKERMKEFVEERCCNYNINLFCMFLSEKKPILNAVDFAKSVTVSDGLPFVEKDRNVLNFLM</sequence>
<accession>X6LAH7</accession>
<protein>
    <submittedName>
        <fullName evidence="1">Uncharacterized protein</fullName>
    </submittedName>
</protein>
<name>X6LAH7_RETFI</name>
<gene>
    <name evidence="1" type="ORF">RFI_39156</name>
</gene>
<evidence type="ECO:0000313" key="1">
    <source>
        <dbReference type="EMBL" id="ETN98355.1"/>
    </source>
</evidence>
<evidence type="ECO:0000313" key="2">
    <source>
        <dbReference type="Proteomes" id="UP000023152"/>
    </source>
</evidence>
<comment type="caution">
    <text evidence="1">The sequence shown here is derived from an EMBL/GenBank/DDBJ whole genome shotgun (WGS) entry which is preliminary data.</text>
</comment>
<dbReference type="AlphaFoldDB" id="X6LAH7"/>
<keyword evidence="2" id="KW-1185">Reference proteome</keyword>
<proteinExistence type="predicted"/>
<dbReference type="OrthoDB" id="9990006at2759"/>
<reference evidence="1 2" key="1">
    <citation type="journal article" date="2013" name="Curr. Biol.">
        <title>The Genome of the Foraminiferan Reticulomyxa filosa.</title>
        <authorList>
            <person name="Glockner G."/>
            <person name="Hulsmann N."/>
            <person name="Schleicher M."/>
            <person name="Noegel A.A."/>
            <person name="Eichinger L."/>
            <person name="Gallinger C."/>
            <person name="Pawlowski J."/>
            <person name="Sierra R."/>
            <person name="Euteneuer U."/>
            <person name="Pillet L."/>
            <person name="Moustafa A."/>
            <person name="Platzer M."/>
            <person name="Groth M."/>
            <person name="Szafranski K."/>
            <person name="Schliwa M."/>
        </authorList>
    </citation>
    <scope>NUCLEOTIDE SEQUENCE [LARGE SCALE GENOMIC DNA]</scope>
</reference>
<organism evidence="1 2">
    <name type="scientific">Reticulomyxa filosa</name>
    <dbReference type="NCBI Taxonomy" id="46433"/>
    <lineage>
        <taxon>Eukaryota</taxon>
        <taxon>Sar</taxon>
        <taxon>Rhizaria</taxon>
        <taxon>Retaria</taxon>
        <taxon>Foraminifera</taxon>
        <taxon>Monothalamids</taxon>
        <taxon>Reticulomyxidae</taxon>
        <taxon>Reticulomyxa</taxon>
    </lineage>
</organism>
<dbReference type="SUPFAM" id="SSF56399">
    <property type="entry name" value="ADP-ribosylation"/>
    <property type="match status" value="1"/>
</dbReference>